<organism evidence="1 2">
    <name type="scientific">Blautia pseudococcoides</name>
    <dbReference type="NCBI Taxonomy" id="1796616"/>
    <lineage>
        <taxon>Bacteria</taxon>
        <taxon>Bacillati</taxon>
        <taxon>Bacillota</taxon>
        <taxon>Clostridia</taxon>
        <taxon>Lachnospirales</taxon>
        <taxon>Lachnospiraceae</taxon>
        <taxon>Blautia</taxon>
    </lineage>
</organism>
<evidence type="ECO:0000313" key="2">
    <source>
        <dbReference type="Proteomes" id="UP000092574"/>
    </source>
</evidence>
<evidence type="ECO:0000313" key="1">
    <source>
        <dbReference type="EMBL" id="ANU76572.1"/>
    </source>
</evidence>
<dbReference type="Proteomes" id="UP000092574">
    <property type="component" value="Chromosome"/>
</dbReference>
<protein>
    <submittedName>
        <fullName evidence="1">Uncharacterized protein</fullName>
    </submittedName>
</protein>
<accession>A0A1C7IEF8</accession>
<gene>
    <name evidence="1" type="ORF">A4V09_12800</name>
</gene>
<name>A0A1C7IEF8_9FIRM</name>
<dbReference type="RefSeq" id="WP_065542732.1">
    <property type="nucleotide sequence ID" value="NZ_CP015405.2"/>
</dbReference>
<keyword evidence="2" id="KW-1185">Reference proteome</keyword>
<dbReference type="EMBL" id="CP015405">
    <property type="protein sequence ID" value="ANU76572.1"/>
    <property type="molecule type" value="Genomic_DNA"/>
</dbReference>
<proteinExistence type="predicted"/>
<sequence length="73" mass="8365">MISYGDAAAIRINYRYFREIDDLCSCTTGTAAYGKTGIAGYEEVYCVEKNGDRNERGWYKETTLCLQLQTLYK</sequence>
<reference evidence="1" key="1">
    <citation type="submission" date="2017-04" db="EMBL/GenBank/DDBJ databases">
        <title>Complete Genome Sequences of Twelve Strains of a Stable Defined Moderately Diverse Mouse Microbiota 2 (sDMDMm2).</title>
        <authorList>
            <person name="Uchimura Y."/>
            <person name="Wyss M."/>
            <person name="Brugiroux S."/>
            <person name="Limenitakis J.P."/>
            <person name="Stecher B."/>
            <person name="McCoy K.D."/>
            <person name="Macpherson A.J."/>
        </authorList>
    </citation>
    <scope>NUCLEOTIDE SEQUENCE</scope>
    <source>
        <strain evidence="1">YL58</strain>
    </source>
</reference>
<dbReference type="KEGG" id="byl:A4V09_12800"/>
<dbReference type="STRING" id="1796616.A4V09_12800"/>
<dbReference type="AlphaFoldDB" id="A0A1C7IEF8"/>